<gene>
    <name evidence="2" type="ORF">C486_06718</name>
</gene>
<evidence type="ECO:0000313" key="2">
    <source>
        <dbReference type="EMBL" id="ELY81691.1"/>
    </source>
</evidence>
<name>L9Z6Z1_9EURY</name>
<feature type="region of interest" description="Disordered" evidence="1">
    <location>
        <begin position="1"/>
        <end position="75"/>
    </location>
</feature>
<accession>L9Z6Z1</accession>
<proteinExistence type="predicted"/>
<dbReference type="EMBL" id="AOIJ01000041">
    <property type="protein sequence ID" value="ELY81691.1"/>
    <property type="molecule type" value="Genomic_DNA"/>
</dbReference>
<organism evidence="2 3">
    <name type="scientific">Natrinema gari JCM 14663</name>
    <dbReference type="NCBI Taxonomy" id="1230459"/>
    <lineage>
        <taxon>Archaea</taxon>
        <taxon>Methanobacteriati</taxon>
        <taxon>Methanobacteriota</taxon>
        <taxon>Stenosarchaea group</taxon>
        <taxon>Halobacteria</taxon>
        <taxon>Halobacteriales</taxon>
        <taxon>Natrialbaceae</taxon>
        <taxon>Natrinema</taxon>
    </lineage>
</organism>
<dbReference type="AlphaFoldDB" id="L9Z6Z1"/>
<evidence type="ECO:0000313" key="3">
    <source>
        <dbReference type="Proteomes" id="UP000011592"/>
    </source>
</evidence>
<keyword evidence="3" id="KW-1185">Reference proteome</keyword>
<reference evidence="2 3" key="1">
    <citation type="journal article" date="2014" name="PLoS Genet.">
        <title>Phylogenetically driven sequencing of extremely halophilic archaea reveals strategies for static and dynamic osmo-response.</title>
        <authorList>
            <person name="Becker E.A."/>
            <person name="Seitzer P.M."/>
            <person name="Tritt A."/>
            <person name="Larsen D."/>
            <person name="Krusor M."/>
            <person name="Yao A.I."/>
            <person name="Wu D."/>
            <person name="Madern D."/>
            <person name="Eisen J.A."/>
            <person name="Darling A.E."/>
            <person name="Facciotti M.T."/>
        </authorList>
    </citation>
    <scope>NUCLEOTIDE SEQUENCE [LARGE SCALE GENOMIC DNA]</scope>
    <source>
        <strain evidence="2 3">JCM 14663</strain>
    </source>
</reference>
<sequence>MLGGVMTATADNTMTQDTTDDGPDRQPETAAGGRLEDDPPGSPVSDDALEIRAHETVGSVAGGMRPESTIGRADR</sequence>
<dbReference type="PATRIC" id="fig|1230459.4.peg.1351"/>
<evidence type="ECO:0000256" key="1">
    <source>
        <dbReference type="SAM" id="MobiDB-lite"/>
    </source>
</evidence>
<comment type="caution">
    <text evidence="2">The sequence shown here is derived from an EMBL/GenBank/DDBJ whole genome shotgun (WGS) entry which is preliminary data.</text>
</comment>
<dbReference type="Proteomes" id="UP000011592">
    <property type="component" value="Unassembled WGS sequence"/>
</dbReference>
<protein>
    <submittedName>
        <fullName evidence="2">Uncharacterized protein</fullName>
    </submittedName>
</protein>